<accession>H2EBI2</accession>
<proteinExistence type="predicted"/>
<dbReference type="EMBL" id="JN885991">
    <property type="protein sequence ID" value="AEX61755.1"/>
    <property type="molecule type" value="Genomic_DNA"/>
</dbReference>
<name>H2EBI2_9VIRU</name>
<organism evidence="1">
    <name type="scientific">Megavirus courdo7</name>
    <dbReference type="NCBI Taxonomy" id="1128135"/>
    <lineage>
        <taxon>Viruses</taxon>
        <taxon>Varidnaviria</taxon>
        <taxon>Bamfordvirae</taxon>
        <taxon>Nucleocytoviricota</taxon>
        <taxon>Megaviricetes</taxon>
        <taxon>Imitervirales</taxon>
        <taxon>Mimiviridae</taxon>
        <taxon>Megamimivirinae</taxon>
        <taxon>Megavirus</taxon>
    </lineage>
</organism>
<sequence length="19" mass="2298">MKYFIYNGIGNYMLIIICQ</sequence>
<gene>
    <name evidence="1" type="ORF">c7_L692</name>
</gene>
<reference evidence="1" key="1">
    <citation type="submission" date="2011-10" db="EMBL/GenBank/DDBJ databases">
        <title>Provirophages and transpovirons: unique mobilome of giant viruses.</title>
        <authorList>
            <person name="Desnues C."/>
            <person name="LaScola B."/>
            <person name="Yutin N."/>
            <person name="Fournous G."/>
            <person name="Koonin E."/>
            <person name="Raoult D."/>
        </authorList>
    </citation>
    <scope>NUCLEOTIDE SEQUENCE</scope>
    <source>
        <strain evidence="1">Mv13-c7</strain>
    </source>
</reference>
<protein>
    <submittedName>
        <fullName evidence="1">Uncharacterized protein</fullName>
    </submittedName>
</protein>
<evidence type="ECO:0000313" key="1">
    <source>
        <dbReference type="EMBL" id="AEX61755.1"/>
    </source>
</evidence>